<dbReference type="Proteomes" id="UP000005732">
    <property type="component" value="Unassembled WGS sequence"/>
</dbReference>
<dbReference type="PROSITE" id="PS50931">
    <property type="entry name" value="HTH_LYSR"/>
    <property type="match status" value="1"/>
</dbReference>
<dbReference type="Gene3D" id="3.40.190.290">
    <property type="match status" value="1"/>
</dbReference>
<organism evidence="8 9">
    <name type="scientific">Rhizobium leguminosarum bv. trifolii WSM2297</name>
    <dbReference type="NCBI Taxonomy" id="754762"/>
    <lineage>
        <taxon>Bacteria</taxon>
        <taxon>Pseudomonadati</taxon>
        <taxon>Pseudomonadota</taxon>
        <taxon>Alphaproteobacteria</taxon>
        <taxon>Hyphomicrobiales</taxon>
        <taxon>Rhizobiaceae</taxon>
        <taxon>Rhizobium/Agrobacterium group</taxon>
        <taxon>Rhizobium</taxon>
    </lineage>
</organism>
<dbReference type="InterPro" id="IPR036388">
    <property type="entry name" value="WH-like_DNA-bd_sf"/>
</dbReference>
<proteinExistence type="inferred from homology"/>
<dbReference type="InterPro" id="IPR000847">
    <property type="entry name" value="LysR_HTH_N"/>
</dbReference>
<feature type="transmembrane region" description="Helical" evidence="6">
    <location>
        <begin position="282"/>
        <end position="302"/>
    </location>
</feature>
<evidence type="ECO:0000313" key="8">
    <source>
        <dbReference type="EMBL" id="EJC80833.1"/>
    </source>
</evidence>
<dbReference type="Pfam" id="PF00126">
    <property type="entry name" value="HTH_1"/>
    <property type="match status" value="1"/>
</dbReference>
<name>J0W6P3_RHILT</name>
<evidence type="ECO:0000256" key="5">
    <source>
        <dbReference type="ARBA" id="ARBA00023163"/>
    </source>
</evidence>
<dbReference type="Pfam" id="PF03466">
    <property type="entry name" value="LysR_substrate"/>
    <property type="match status" value="1"/>
</dbReference>
<keyword evidence="6" id="KW-0812">Transmembrane</keyword>
<dbReference type="EMBL" id="JH719395">
    <property type="protein sequence ID" value="EJC80833.1"/>
    <property type="molecule type" value="Genomic_DNA"/>
</dbReference>
<dbReference type="InterPro" id="IPR036390">
    <property type="entry name" value="WH_DNA-bd_sf"/>
</dbReference>
<keyword evidence="6" id="KW-0472">Membrane</keyword>
<dbReference type="AlphaFoldDB" id="J0W6P3"/>
<evidence type="ECO:0000256" key="4">
    <source>
        <dbReference type="ARBA" id="ARBA00023159"/>
    </source>
</evidence>
<keyword evidence="5" id="KW-0804">Transcription</keyword>
<evidence type="ECO:0000256" key="2">
    <source>
        <dbReference type="ARBA" id="ARBA00023015"/>
    </source>
</evidence>
<dbReference type="GO" id="GO:0010628">
    <property type="term" value="P:positive regulation of gene expression"/>
    <property type="evidence" value="ECO:0007669"/>
    <property type="project" value="TreeGrafter"/>
</dbReference>
<protein>
    <submittedName>
        <fullName evidence="8">Transcriptional regulator</fullName>
    </submittedName>
</protein>
<gene>
    <name evidence="8" type="ORF">Rleg4DRAFT_2499</name>
</gene>
<keyword evidence="6" id="KW-1133">Transmembrane helix</keyword>
<evidence type="ECO:0000256" key="6">
    <source>
        <dbReference type="SAM" id="Phobius"/>
    </source>
</evidence>
<dbReference type="SUPFAM" id="SSF53850">
    <property type="entry name" value="Periplasmic binding protein-like II"/>
    <property type="match status" value="1"/>
</dbReference>
<dbReference type="GO" id="GO:0043565">
    <property type="term" value="F:sequence-specific DNA binding"/>
    <property type="evidence" value="ECO:0007669"/>
    <property type="project" value="TreeGrafter"/>
</dbReference>
<dbReference type="InterPro" id="IPR005119">
    <property type="entry name" value="LysR_subst-bd"/>
</dbReference>
<dbReference type="GO" id="GO:0003700">
    <property type="term" value="F:DNA-binding transcription factor activity"/>
    <property type="evidence" value="ECO:0007669"/>
    <property type="project" value="InterPro"/>
</dbReference>
<evidence type="ECO:0000256" key="1">
    <source>
        <dbReference type="ARBA" id="ARBA00009437"/>
    </source>
</evidence>
<keyword evidence="2" id="KW-0805">Transcription regulation</keyword>
<evidence type="ECO:0000256" key="3">
    <source>
        <dbReference type="ARBA" id="ARBA00023125"/>
    </source>
</evidence>
<keyword evidence="4" id="KW-0010">Activator</keyword>
<dbReference type="PANTHER" id="PTHR30427:SF1">
    <property type="entry name" value="TRANSCRIPTIONAL ACTIVATOR PROTEIN LYSR"/>
    <property type="match status" value="1"/>
</dbReference>
<keyword evidence="3" id="KW-0238">DNA-binding</keyword>
<dbReference type="HOGENOM" id="CLU_039613_6_3_5"/>
<reference evidence="8 9" key="1">
    <citation type="submission" date="2012-02" db="EMBL/GenBank/DDBJ databases">
        <title>Improved High-Quality Draft Sequence of Rhizobium leguminosarum bv. trifolii WSM2297.</title>
        <authorList>
            <consortium name="US DOE Joint Genome Institute"/>
            <person name="Lucas S."/>
            <person name="Han J."/>
            <person name="Lapidus A."/>
            <person name="Cheng J.-F."/>
            <person name="Goodwin L."/>
            <person name="Pitluck S."/>
            <person name="Peters L."/>
            <person name="Ovchinnikova G."/>
            <person name="Zhang X."/>
            <person name="Detter J.C."/>
            <person name="Han C."/>
            <person name="Tapia R."/>
            <person name="Land M."/>
            <person name="Hauser L."/>
            <person name="Kyrpides N."/>
            <person name="Ivanova N."/>
            <person name="Pagani I."/>
            <person name="Brau L."/>
            <person name="Yates R."/>
            <person name="O'Hara G."/>
            <person name="Rui T."/>
            <person name="Howieson J."/>
            <person name="Reeve W."/>
            <person name="Woyke T."/>
        </authorList>
    </citation>
    <scope>NUCLEOTIDE SEQUENCE [LARGE SCALE GENOMIC DNA]</scope>
    <source>
        <strain evidence="8 9">WSM2297</strain>
    </source>
</reference>
<accession>J0W6P3</accession>
<feature type="domain" description="HTH lysR-type" evidence="7">
    <location>
        <begin position="19"/>
        <end position="76"/>
    </location>
</feature>
<dbReference type="PANTHER" id="PTHR30427">
    <property type="entry name" value="TRANSCRIPTIONAL ACTIVATOR PROTEIN LYSR"/>
    <property type="match status" value="1"/>
</dbReference>
<dbReference type="SUPFAM" id="SSF46785">
    <property type="entry name" value="Winged helix' DNA-binding domain"/>
    <property type="match status" value="1"/>
</dbReference>
<evidence type="ECO:0000313" key="9">
    <source>
        <dbReference type="Proteomes" id="UP000005732"/>
    </source>
</evidence>
<comment type="similarity">
    <text evidence="1">Belongs to the LysR transcriptional regulatory family.</text>
</comment>
<dbReference type="PRINTS" id="PR00039">
    <property type="entry name" value="HTHLYSR"/>
</dbReference>
<sequence>MLLKHGWRWFMLNMNKNPIDIRQLEAFAAVMSAGSVTGAARLLGRSQPAVTRQIQDLEADLGFALLHRSGPRIQATSRGLRFHAEVERHLASLTHIRERAEAIGLDEPATLTIAATPSLAAGVLPQALAAVSPDLIPRHLHVQALAAENVVQAVLARSADLGISSLPLEHPGLDIHWIAEAPCVIAIGADDPLAANDVVRLADLAERRIITLANPYRLRHRVDEALARAGVAPDRIIDVNASLTALSLVRAGLGIAIVEPATVCGVPLDGILMRVLDQAIPFLFGAISAAALPLAPTVAAVIDAARLEALKMPGCRLLEANGIETLADTVYGQAAISEGAPA</sequence>
<dbReference type="Gene3D" id="1.10.10.10">
    <property type="entry name" value="Winged helix-like DNA-binding domain superfamily/Winged helix DNA-binding domain"/>
    <property type="match status" value="1"/>
</dbReference>
<evidence type="ECO:0000259" key="7">
    <source>
        <dbReference type="PROSITE" id="PS50931"/>
    </source>
</evidence>